<evidence type="ECO:0000256" key="6">
    <source>
        <dbReference type="ARBA" id="ARBA00022695"/>
    </source>
</evidence>
<evidence type="ECO:0000256" key="4">
    <source>
        <dbReference type="ARBA" id="ARBA00022642"/>
    </source>
</evidence>
<evidence type="ECO:0000256" key="9">
    <source>
        <dbReference type="ARBA" id="ARBA00023027"/>
    </source>
</evidence>
<keyword evidence="5 11" id="KW-0808">Transferase</keyword>
<dbReference type="FunFam" id="3.40.50.620:FF:000039">
    <property type="entry name" value="Probable nicotinate-nucleotide adenylyltransferase"/>
    <property type="match status" value="1"/>
</dbReference>
<keyword evidence="7 11" id="KW-0547">Nucleotide-binding</keyword>
<gene>
    <name evidence="11 13" type="primary">nadD</name>
    <name evidence="13" type="ORF">KSF_057280</name>
</gene>
<protein>
    <recommendedName>
        <fullName evidence="11">Probable nicotinate-nucleotide adenylyltransferase</fullName>
        <ecNumber evidence="11">2.7.7.18</ecNumber>
    </recommendedName>
    <alternativeName>
        <fullName evidence="11">Deamido-NAD(+) diphosphorylase</fullName>
    </alternativeName>
    <alternativeName>
        <fullName evidence="11">Deamido-NAD(+) pyrophosphorylase</fullName>
    </alternativeName>
    <alternativeName>
        <fullName evidence="11">Nicotinate mononucleotide adenylyltransferase</fullName>
        <shortName evidence="11">NaMN adenylyltransferase</shortName>
    </alternativeName>
</protein>
<evidence type="ECO:0000256" key="3">
    <source>
        <dbReference type="ARBA" id="ARBA00009014"/>
    </source>
</evidence>
<dbReference type="GO" id="GO:0005524">
    <property type="term" value="F:ATP binding"/>
    <property type="evidence" value="ECO:0007669"/>
    <property type="project" value="UniProtKB-KW"/>
</dbReference>
<evidence type="ECO:0000256" key="10">
    <source>
        <dbReference type="ARBA" id="ARBA00048721"/>
    </source>
</evidence>
<evidence type="ECO:0000313" key="14">
    <source>
        <dbReference type="Proteomes" id="UP000597444"/>
    </source>
</evidence>
<evidence type="ECO:0000313" key="13">
    <source>
        <dbReference type="EMBL" id="GHO95680.1"/>
    </source>
</evidence>
<comment type="caution">
    <text evidence="13">The sequence shown here is derived from an EMBL/GenBank/DDBJ whole genome shotgun (WGS) entry which is preliminary data.</text>
</comment>
<dbReference type="Pfam" id="PF01467">
    <property type="entry name" value="CTP_transf_like"/>
    <property type="match status" value="1"/>
</dbReference>
<keyword evidence="14" id="KW-1185">Reference proteome</keyword>
<dbReference type="SUPFAM" id="SSF52374">
    <property type="entry name" value="Nucleotidylyl transferase"/>
    <property type="match status" value="1"/>
</dbReference>
<dbReference type="EC" id="2.7.7.18" evidence="11"/>
<dbReference type="NCBIfam" id="TIGR00125">
    <property type="entry name" value="cyt_tran_rel"/>
    <property type="match status" value="1"/>
</dbReference>
<dbReference type="RefSeq" id="WP_220206348.1">
    <property type="nucleotide sequence ID" value="NZ_BNJK01000001.1"/>
</dbReference>
<reference evidence="13" key="1">
    <citation type="submission" date="2020-10" db="EMBL/GenBank/DDBJ databases">
        <title>Taxonomic study of unclassified bacteria belonging to the class Ktedonobacteria.</title>
        <authorList>
            <person name="Yabe S."/>
            <person name="Wang C.M."/>
            <person name="Zheng Y."/>
            <person name="Sakai Y."/>
            <person name="Cavaletti L."/>
            <person name="Monciardini P."/>
            <person name="Donadio S."/>
        </authorList>
    </citation>
    <scope>NUCLEOTIDE SEQUENCE</scope>
    <source>
        <strain evidence="13">ID150040</strain>
    </source>
</reference>
<comment type="pathway">
    <text evidence="2 11">Cofactor biosynthesis; NAD(+) biosynthesis; deamido-NAD(+) from nicotinate D-ribonucleotide: step 1/1.</text>
</comment>
<evidence type="ECO:0000256" key="11">
    <source>
        <dbReference type="HAMAP-Rule" id="MF_00244"/>
    </source>
</evidence>
<keyword evidence="9 11" id="KW-0520">NAD</keyword>
<dbReference type="GO" id="GO:0004515">
    <property type="term" value="F:nicotinate-nucleotide adenylyltransferase activity"/>
    <property type="evidence" value="ECO:0007669"/>
    <property type="project" value="UniProtKB-UniRule"/>
</dbReference>
<dbReference type="PANTHER" id="PTHR39321:SF3">
    <property type="entry name" value="PHOSPHOPANTETHEINE ADENYLYLTRANSFERASE"/>
    <property type="match status" value="1"/>
</dbReference>
<proteinExistence type="inferred from homology"/>
<comment type="similarity">
    <text evidence="3 11">Belongs to the NadD family.</text>
</comment>
<evidence type="ECO:0000256" key="5">
    <source>
        <dbReference type="ARBA" id="ARBA00022679"/>
    </source>
</evidence>
<dbReference type="GO" id="GO:0009435">
    <property type="term" value="P:NAD+ biosynthetic process"/>
    <property type="evidence" value="ECO:0007669"/>
    <property type="project" value="UniProtKB-UniRule"/>
</dbReference>
<keyword evidence="6 11" id="KW-0548">Nucleotidyltransferase</keyword>
<accession>A0A8J3N4T7</accession>
<dbReference type="HAMAP" id="MF_00244">
    <property type="entry name" value="NaMN_adenylyltr"/>
    <property type="match status" value="1"/>
</dbReference>
<evidence type="ECO:0000256" key="1">
    <source>
        <dbReference type="ARBA" id="ARBA00002324"/>
    </source>
</evidence>
<dbReference type="PANTHER" id="PTHR39321">
    <property type="entry name" value="NICOTINATE-NUCLEOTIDE ADENYLYLTRANSFERASE-RELATED"/>
    <property type="match status" value="1"/>
</dbReference>
<dbReference type="NCBIfam" id="NF000840">
    <property type="entry name" value="PRK00071.1-3"/>
    <property type="match status" value="1"/>
</dbReference>
<dbReference type="InterPro" id="IPR014729">
    <property type="entry name" value="Rossmann-like_a/b/a_fold"/>
</dbReference>
<dbReference type="Gene3D" id="3.40.50.620">
    <property type="entry name" value="HUPs"/>
    <property type="match status" value="1"/>
</dbReference>
<keyword evidence="4 11" id="KW-0662">Pyridine nucleotide biosynthesis</keyword>
<dbReference type="EMBL" id="BNJK01000001">
    <property type="protein sequence ID" value="GHO95680.1"/>
    <property type="molecule type" value="Genomic_DNA"/>
</dbReference>
<dbReference type="InterPro" id="IPR004821">
    <property type="entry name" value="Cyt_trans-like"/>
</dbReference>
<evidence type="ECO:0000256" key="8">
    <source>
        <dbReference type="ARBA" id="ARBA00022840"/>
    </source>
</evidence>
<dbReference type="NCBIfam" id="TIGR00482">
    <property type="entry name" value="nicotinate (nicotinamide) nucleotide adenylyltransferase"/>
    <property type="match status" value="1"/>
</dbReference>
<dbReference type="AlphaFoldDB" id="A0A8J3N4T7"/>
<dbReference type="InterPro" id="IPR005248">
    <property type="entry name" value="NadD/NMNAT"/>
</dbReference>
<evidence type="ECO:0000259" key="12">
    <source>
        <dbReference type="Pfam" id="PF01467"/>
    </source>
</evidence>
<dbReference type="Proteomes" id="UP000597444">
    <property type="component" value="Unassembled WGS sequence"/>
</dbReference>
<dbReference type="UniPathway" id="UPA00253">
    <property type="reaction ID" value="UER00332"/>
</dbReference>
<evidence type="ECO:0000256" key="7">
    <source>
        <dbReference type="ARBA" id="ARBA00022741"/>
    </source>
</evidence>
<comment type="function">
    <text evidence="1 11">Catalyzes the reversible adenylation of nicotinate mononucleotide (NaMN) to nicotinic acid adenine dinucleotide (NaAD).</text>
</comment>
<comment type="catalytic activity">
    <reaction evidence="10 11">
        <text>nicotinate beta-D-ribonucleotide + ATP + H(+) = deamido-NAD(+) + diphosphate</text>
        <dbReference type="Rhea" id="RHEA:22860"/>
        <dbReference type="ChEBI" id="CHEBI:15378"/>
        <dbReference type="ChEBI" id="CHEBI:30616"/>
        <dbReference type="ChEBI" id="CHEBI:33019"/>
        <dbReference type="ChEBI" id="CHEBI:57502"/>
        <dbReference type="ChEBI" id="CHEBI:58437"/>
        <dbReference type="EC" id="2.7.7.18"/>
    </reaction>
</comment>
<organism evidence="13 14">
    <name type="scientific">Reticulibacter mediterranei</name>
    <dbReference type="NCBI Taxonomy" id="2778369"/>
    <lineage>
        <taxon>Bacteria</taxon>
        <taxon>Bacillati</taxon>
        <taxon>Chloroflexota</taxon>
        <taxon>Ktedonobacteria</taxon>
        <taxon>Ktedonobacterales</taxon>
        <taxon>Reticulibacteraceae</taxon>
        <taxon>Reticulibacter</taxon>
    </lineage>
</organism>
<name>A0A8J3N4T7_9CHLR</name>
<keyword evidence="8 11" id="KW-0067">ATP-binding</keyword>
<sequence>MEECNTSILMRRIGILGGTFDPIHYAHLAIAEEVRVALNLTEVVFMPAGQPPHKPGREVTPAQHREAMVQLAIASNPYFTYSRIELDRPGPSYLVDTLRSLRSQWGSDVSLSFIIGWDSLEELHTWYDPQGILSLLTHLVAVKRPGYTPGNEYNTMLEKRLPGIHQRLLVVSAPLLNISSTELRQRVSDGRPIKYQTPEAVEDYIVEHDLYIHPEVEEEGKR</sequence>
<feature type="domain" description="Cytidyltransferase-like" evidence="12">
    <location>
        <begin position="15"/>
        <end position="186"/>
    </location>
</feature>
<dbReference type="CDD" id="cd02165">
    <property type="entry name" value="NMNAT"/>
    <property type="match status" value="1"/>
</dbReference>
<evidence type="ECO:0000256" key="2">
    <source>
        <dbReference type="ARBA" id="ARBA00005019"/>
    </source>
</evidence>